<organism evidence="1">
    <name type="scientific">Streptomyces althioticus</name>
    <dbReference type="NCBI Taxonomy" id="83380"/>
    <lineage>
        <taxon>Bacteria</taxon>
        <taxon>Bacillati</taxon>
        <taxon>Actinomycetota</taxon>
        <taxon>Actinomycetes</taxon>
        <taxon>Kitasatosporales</taxon>
        <taxon>Streptomycetaceae</taxon>
        <taxon>Streptomyces</taxon>
        <taxon>Streptomyces althioticus group</taxon>
    </lineage>
</organism>
<reference evidence="1" key="1">
    <citation type="submission" date="2022-10" db="EMBL/GenBank/DDBJ databases">
        <title>The complete genomes of actinobacterial strains from the NBC collection.</title>
        <authorList>
            <person name="Joergensen T.S."/>
            <person name="Alvarez Arevalo M."/>
            <person name="Sterndorff E.B."/>
            <person name="Faurdal D."/>
            <person name="Vuksanovic O."/>
            <person name="Mourched A.-S."/>
            <person name="Charusanti P."/>
            <person name="Shaw S."/>
            <person name="Blin K."/>
            <person name="Weber T."/>
        </authorList>
    </citation>
    <scope>NUCLEOTIDE SEQUENCE [LARGE SCALE GENOMIC DNA]</scope>
    <source>
        <strain evidence="1">NBC 01686</strain>
    </source>
</reference>
<evidence type="ECO:0000313" key="1">
    <source>
        <dbReference type="EMBL" id="WUU55923.1"/>
    </source>
</evidence>
<accession>A0ABZ1YC41</accession>
<dbReference type="EMBL" id="CP109207">
    <property type="protein sequence ID" value="WUU55923.1"/>
    <property type="molecule type" value="Genomic_DNA"/>
</dbReference>
<dbReference type="Pfam" id="PF14430">
    <property type="entry name" value="Imm1"/>
    <property type="match status" value="1"/>
</dbReference>
<dbReference type="InterPro" id="IPR025680">
    <property type="entry name" value="DddI"/>
</dbReference>
<gene>
    <name evidence="1" type="ORF">OIE82_23480</name>
</gene>
<proteinExistence type="predicted"/>
<sequence length="181" mass="20377">MILSIHYGGKYHYAESLTDMNELIAEVLGSLPGESGEGRAWTPGEDAWLSLAEQRHNDENPVADNFLRLAVNRRTGYGALIWFVTQESPRKGDIYKQVWISNNIEPPTMDPRVVSDPGYPLFHDPRSTLPLELIHAAVSEFFRTGTGERPACIDWTPGYVNGQRLDRPPIVQKVDTQDPFV</sequence>
<protein>
    <submittedName>
        <fullName evidence="1">Imm1 family immunity protein</fullName>
    </submittedName>
</protein>
<name>A0ABZ1YC41_9ACTN</name>
<dbReference type="RefSeq" id="WP_391046312.1">
    <property type="nucleotide sequence ID" value="NZ_CP109207.1"/>
</dbReference>